<evidence type="ECO:0000256" key="7">
    <source>
        <dbReference type="ARBA" id="ARBA00022777"/>
    </source>
</evidence>
<evidence type="ECO:0000313" key="14">
    <source>
        <dbReference type="EMBL" id="TMI73950.1"/>
    </source>
</evidence>
<dbReference type="CDD" id="cd06225">
    <property type="entry name" value="HAMP"/>
    <property type="match status" value="1"/>
</dbReference>
<keyword evidence="10 11" id="KW-0472">Membrane</keyword>
<accession>A0A537IRM8</accession>
<dbReference type="Pfam" id="PF00672">
    <property type="entry name" value="HAMP"/>
    <property type="match status" value="1"/>
</dbReference>
<evidence type="ECO:0000256" key="8">
    <source>
        <dbReference type="ARBA" id="ARBA00022989"/>
    </source>
</evidence>
<comment type="catalytic activity">
    <reaction evidence="1">
        <text>ATP + protein L-histidine = ADP + protein N-phospho-L-histidine.</text>
        <dbReference type="EC" id="2.7.13.3"/>
    </reaction>
</comment>
<dbReference type="InterPro" id="IPR036097">
    <property type="entry name" value="HisK_dim/P_sf"/>
</dbReference>
<dbReference type="InterPro" id="IPR050428">
    <property type="entry name" value="TCS_sensor_his_kinase"/>
</dbReference>
<evidence type="ECO:0000256" key="2">
    <source>
        <dbReference type="ARBA" id="ARBA00004370"/>
    </source>
</evidence>
<dbReference type="Pfam" id="PF02518">
    <property type="entry name" value="HATPase_c"/>
    <property type="match status" value="1"/>
</dbReference>
<dbReference type="Gene3D" id="1.10.287.130">
    <property type="match status" value="1"/>
</dbReference>
<dbReference type="SUPFAM" id="SSF55874">
    <property type="entry name" value="ATPase domain of HSP90 chaperone/DNA topoisomerase II/histidine kinase"/>
    <property type="match status" value="1"/>
</dbReference>
<dbReference type="Gene3D" id="3.30.565.10">
    <property type="entry name" value="Histidine kinase-like ATPase, C-terminal domain"/>
    <property type="match status" value="1"/>
</dbReference>
<evidence type="ECO:0000256" key="5">
    <source>
        <dbReference type="ARBA" id="ARBA00022679"/>
    </source>
</evidence>
<dbReference type="CDD" id="cd00082">
    <property type="entry name" value="HisKA"/>
    <property type="match status" value="1"/>
</dbReference>
<proteinExistence type="predicted"/>
<dbReference type="InterPro" id="IPR003661">
    <property type="entry name" value="HisK_dim/P_dom"/>
</dbReference>
<dbReference type="PROSITE" id="PS50109">
    <property type="entry name" value="HIS_KIN"/>
    <property type="match status" value="1"/>
</dbReference>
<gene>
    <name evidence="14" type="ORF">E6H05_08265</name>
</gene>
<dbReference type="SMART" id="SM00387">
    <property type="entry name" value="HATPase_c"/>
    <property type="match status" value="1"/>
</dbReference>
<keyword evidence="8 11" id="KW-1133">Transmembrane helix</keyword>
<dbReference type="InterPro" id="IPR036890">
    <property type="entry name" value="HATPase_C_sf"/>
</dbReference>
<keyword evidence="6 11" id="KW-0812">Transmembrane</keyword>
<dbReference type="InterPro" id="IPR004358">
    <property type="entry name" value="Sig_transdc_His_kin-like_C"/>
</dbReference>
<evidence type="ECO:0000259" key="13">
    <source>
        <dbReference type="PROSITE" id="PS50885"/>
    </source>
</evidence>
<dbReference type="CDD" id="cd00075">
    <property type="entry name" value="HATPase"/>
    <property type="match status" value="1"/>
</dbReference>
<keyword evidence="7 14" id="KW-0418">Kinase</keyword>
<dbReference type="SMART" id="SM00304">
    <property type="entry name" value="HAMP"/>
    <property type="match status" value="1"/>
</dbReference>
<keyword evidence="9" id="KW-0902">Two-component regulatory system</keyword>
<evidence type="ECO:0000256" key="9">
    <source>
        <dbReference type="ARBA" id="ARBA00023012"/>
    </source>
</evidence>
<dbReference type="GO" id="GO:0000155">
    <property type="term" value="F:phosphorelay sensor kinase activity"/>
    <property type="evidence" value="ECO:0007669"/>
    <property type="project" value="InterPro"/>
</dbReference>
<dbReference type="AlphaFoldDB" id="A0A537IRM8"/>
<comment type="subcellular location">
    <subcellularLocation>
        <location evidence="2">Membrane</location>
    </subcellularLocation>
</comment>
<evidence type="ECO:0000259" key="12">
    <source>
        <dbReference type="PROSITE" id="PS50109"/>
    </source>
</evidence>
<feature type="domain" description="HAMP" evidence="13">
    <location>
        <begin position="193"/>
        <end position="246"/>
    </location>
</feature>
<dbReference type="InterPro" id="IPR005467">
    <property type="entry name" value="His_kinase_dom"/>
</dbReference>
<dbReference type="GO" id="GO:0005886">
    <property type="term" value="C:plasma membrane"/>
    <property type="evidence" value="ECO:0007669"/>
    <property type="project" value="TreeGrafter"/>
</dbReference>
<feature type="domain" description="Histidine kinase" evidence="12">
    <location>
        <begin position="254"/>
        <end position="460"/>
    </location>
</feature>
<dbReference type="EMBL" id="VBAP01000060">
    <property type="protein sequence ID" value="TMI73950.1"/>
    <property type="molecule type" value="Genomic_DNA"/>
</dbReference>
<feature type="transmembrane region" description="Helical" evidence="11">
    <location>
        <begin position="171"/>
        <end position="197"/>
    </location>
</feature>
<dbReference type="SUPFAM" id="SSF158472">
    <property type="entry name" value="HAMP domain-like"/>
    <property type="match status" value="1"/>
</dbReference>
<organism evidence="14 15">
    <name type="scientific">Candidatus Segetimicrobium genomatis</name>
    <dbReference type="NCBI Taxonomy" id="2569760"/>
    <lineage>
        <taxon>Bacteria</taxon>
        <taxon>Bacillati</taxon>
        <taxon>Candidatus Sysuimicrobiota</taxon>
        <taxon>Candidatus Sysuimicrobiia</taxon>
        <taxon>Candidatus Sysuimicrobiales</taxon>
        <taxon>Candidatus Segetimicrobiaceae</taxon>
        <taxon>Candidatus Segetimicrobium</taxon>
    </lineage>
</organism>
<dbReference type="PROSITE" id="PS50885">
    <property type="entry name" value="HAMP"/>
    <property type="match status" value="1"/>
</dbReference>
<dbReference type="Pfam" id="PF00512">
    <property type="entry name" value="HisKA"/>
    <property type="match status" value="1"/>
</dbReference>
<evidence type="ECO:0000256" key="11">
    <source>
        <dbReference type="SAM" id="Phobius"/>
    </source>
</evidence>
<dbReference type="EC" id="2.7.13.3" evidence="3"/>
<dbReference type="Gene3D" id="6.10.340.10">
    <property type="match status" value="1"/>
</dbReference>
<protein>
    <recommendedName>
        <fullName evidence="3">histidine kinase</fullName>
        <ecNumber evidence="3">2.7.13.3</ecNumber>
    </recommendedName>
</protein>
<comment type="caution">
    <text evidence="14">The sequence shown here is derived from an EMBL/GenBank/DDBJ whole genome shotgun (WGS) entry which is preliminary data.</text>
</comment>
<sequence>MRFRWKIAIVVLATVGLLDLVLSVAYERNLDQFLLDHSAQTLREHFSPTADVYMNRLARMRLPLPALGRDLALDLTRHDVAALVLDADGRVVASGKILPEDLDPAPVRDDAVRRILSGDSLATYVHRVEGGRELVMYIPLRSLSPASGLVGVIQLSTPLTDVDRSLGRLRLILIGAAMATLLASGVLALLFGGYLAVPLEKLEATCCAIARGELHRRSELPHGRDEVGRLATSFDEMVHKLEAAFTAQQRFVTDAAHQLKTPLTVLSGHLELLERMVIADPAKVLTSYATMREQVSRLDHVLRRLITLSALDAGAPLQREEVNLGDIAARVLDDFRVLAGARQLQLVRGDNATADVDPNQIREALGNLVDNAIRHTAPTGTITIEVGGGRITVRDDGVGIAPERLPRIFDRFYRYPPTGDGFGLGLAIARGIVESHGGRLSAESIPGHGTSLTLTVPAVRL</sequence>
<evidence type="ECO:0000256" key="1">
    <source>
        <dbReference type="ARBA" id="ARBA00000085"/>
    </source>
</evidence>
<dbReference type="InterPro" id="IPR003660">
    <property type="entry name" value="HAMP_dom"/>
</dbReference>
<evidence type="ECO:0000256" key="3">
    <source>
        <dbReference type="ARBA" id="ARBA00012438"/>
    </source>
</evidence>
<dbReference type="InterPro" id="IPR003594">
    <property type="entry name" value="HATPase_dom"/>
</dbReference>
<evidence type="ECO:0000256" key="4">
    <source>
        <dbReference type="ARBA" id="ARBA00022553"/>
    </source>
</evidence>
<dbReference type="SMART" id="SM00388">
    <property type="entry name" value="HisKA"/>
    <property type="match status" value="1"/>
</dbReference>
<dbReference type="Proteomes" id="UP000318834">
    <property type="component" value="Unassembled WGS sequence"/>
</dbReference>
<reference evidence="14 15" key="1">
    <citation type="journal article" date="2019" name="Nat. Microbiol.">
        <title>Mediterranean grassland soil C-N compound turnover is dependent on rainfall and depth, and is mediated by genomically divergent microorganisms.</title>
        <authorList>
            <person name="Diamond S."/>
            <person name="Andeer P.F."/>
            <person name="Li Z."/>
            <person name="Crits-Christoph A."/>
            <person name="Burstein D."/>
            <person name="Anantharaman K."/>
            <person name="Lane K.R."/>
            <person name="Thomas B.C."/>
            <person name="Pan C."/>
            <person name="Northen T.R."/>
            <person name="Banfield J.F."/>
        </authorList>
    </citation>
    <scope>NUCLEOTIDE SEQUENCE [LARGE SCALE GENOMIC DNA]</scope>
    <source>
        <strain evidence="14">NP_8</strain>
    </source>
</reference>
<dbReference type="PRINTS" id="PR00344">
    <property type="entry name" value="BCTRLSENSOR"/>
</dbReference>
<keyword evidence="4" id="KW-0597">Phosphoprotein</keyword>
<dbReference type="PANTHER" id="PTHR45436:SF5">
    <property type="entry name" value="SENSOR HISTIDINE KINASE TRCS"/>
    <property type="match status" value="1"/>
</dbReference>
<evidence type="ECO:0000256" key="6">
    <source>
        <dbReference type="ARBA" id="ARBA00022692"/>
    </source>
</evidence>
<evidence type="ECO:0000313" key="15">
    <source>
        <dbReference type="Proteomes" id="UP000318834"/>
    </source>
</evidence>
<evidence type="ECO:0000256" key="10">
    <source>
        <dbReference type="ARBA" id="ARBA00023136"/>
    </source>
</evidence>
<dbReference type="PANTHER" id="PTHR45436">
    <property type="entry name" value="SENSOR HISTIDINE KINASE YKOH"/>
    <property type="match status" value="1"/>
</dbReference>
<keyword evidence="5" id="KW-0808">Transferase</keyword>
<name>A0A537IRM8_9BACT</name>
<dbReference type="SUPFAM" id="SSF47384">
    <property type="entry name" value="Homodimeric domain of signal transducing histidine kinase"/>
    <property type="match status" value="1"/>
</dbReference>